<name>A0A8H4NYT7_9HYPO</name>
<dbReference type="SUPFAM" id="SSF69318">
    <property type="entry name" value="Integrin alpha N-terminal domain"/>
    <property type="match status" value="1"/>
</dbReference>
<dbReference type="Proteomes" id="UP000605986">
    <property type="component" value="Unassembled WGS sequence"/>
</dbReference>
<dbReference type="PANTHER" id="PTHR46580:SF4">
    <property type="entry name" value="ATP_GTP-BINDING PROTEIN"/>
    <property type="match status" value="1"/>
</dbReference>
<organism evidence="2 3">
    <name type="scientific">Fusarium austroafricanum</name>
    <dbReference type="NCBI Taxonomy" id="2364996"/>
    <lineage>
        <taxon>Eukaryota</taxon>
        <taxon>Fungi</taxon>
        <taxon>Dikarya</taxon>
        <taxon>Ascomycota</taxon>
        <taxon>Pezizomycotina</taxon>
        <taxon>Sordariomycetes</taxon>
        <taxon>Hypocreomycetidae</taxon>
        <taxon>Hypocreales</taxon>
        <taxon>Nectriaceae</taxon>
        <taxon>Fusarium</taxon>
        <taxon>Fusarium concolor species complex</taxon>
    </lineage>
</organism>
<dbReference type="Pfam" id="PF13517">
    <property type="entry name" value="FG-GAP_3"/>
    <property type="match status" value="1"/>
</dbReference>
<keyword evidence="3" id="KW-1185">Reference proteome</keyword>
<dbReference type="PANTHER" id="PTHR46580">
    <property type="entry name" value="SENSOR KINASE-RELATED"/>
    <property type="match status" value="1"/>
</dbReference>
<dbReference type="InterPro" id="IPR028994">
    <property type="entry name" value="Integrin_alpha_N"/>
</dbReference>
<keyword evidence="1" id="KW-0732">Signal</keyword>
<evidence type="ECO:0008006" key="4">
    <source>
        <dbReference type="Google" id="ProtNLM"/>
    </source>
</evidence>
<dbReference type="InterPro" id="IPR013517">
    <property type="entry name" value="FG-GAP"/>
</dbReference>
<comment type="caution">
    <text evidence="2">The sequence shown here is derived from an EMBL/GenBank/DDBJ whole genome shotgun (WGS) entry which is preliminary data.</text>
</comment>
<dbReference type="Gene3D" id="2.130.10.130">
    <property type="entry name" value="Integrin alpha, N-terminal"/>
    <property type="match status" value="1"/>
</dbReference>
<dbReference type="EMBL" id="JAADJG010000064">
    <property type="protein sequence ID" value="KAF4456269.1"/>
    <property type="molecule type" value="Genomic_DNA"/>
</dbReference>
<proteinExistence type="predicted"/>
<evidence type="ECO:0000256" key="1">
    <source>
        <dbReference type="ARBA" id="ARBA00022729"/>
    </source>
</evidence>
<accession>A0A8H4NYT7</accession>
<sequence length="262" mass="28994">MFPVTKANLVASHNAGSSKKDSLGWEWTPVNEGKPLDIPDGPHSNVMFGHINANKRADYMAFDTKAKMMRIYLNAGKDGESFKFKSGGVVKIGPSDPKNIRLADIDGDGFWDIIVLGKGGRAEIYRNTRGEDRLDWPRLEDYEPSGIGRPPAEIQFIDMNGDGKADYVWTEPITGSIKVWLNNHPKLPAWLEVGEVTKGAGTSGANMQFARLRPKKNYQYVVVDPNTGALGAWFNRQRACICVEKGAHVSKDIQCGFKGPIW</sequence>
<protein>
    <recommendedName>
        <fullName evidence="4">VCBS repeat-containing protein</fullName>
    </recommendedName>
</protein>
<gene>
    <name evidence="2" type="ORF">F53441_1563</name>
</gene>
<evidence type="ECO:0000313" key="3">
    <source>
        <dbReference type="Proteomes" id="UP000605986"/>
    </source>
</evidence>
<dbReference type="OrthoDB" id="5104671at2759"/>
<evidence type="ECO:0000313" key="2">
    <source>
        <dbReference type="EMBL" id="KAF4456269.1"/>
    </source>
</evidence>
<reference evidence="2" key="1">
    <citation type="submission" date="2020-01" db="EMBL/GenBank/DDBJ databases">
        <title>Identification and distribution of gene clusters putatively required for synthesis of sphingolipid metabolism inhibitors in phylogenetically diverse species of the filamentous fungus Fusarium.</title>
        <authorList>
            <person name="Kim H.-S."/>
            <person name="Busman M."/>
            <person name="Brown D.W."/>
            <person name="Divon H."/>
            <person name="Uhlig S."/>
            <person name="Proctor R.H."/>
        </authorList>
    </citation>
    <scope>NUCLEOTIDE SEQUENCE</scope>
    <source>
        <strain evidence="2">NRRL 53441</strain>
    </source>
</reference>
<dbReference type="AlphaFoldDB" id="A0A8H4NYT7"/>